<proteinExistence type="predicted"/>
<sequence>MGCEFIEEEISKREAKRKWQFRLLALFCAVFFSAGSHFSTYAINSLKSSLKLHMALDNTQYGAAQASMYLINTIMPLLGGIFMDRFGTAYGAVLSSSLILLGSILVATSTHMQSFPLLVVGRVFHGLGSGVIVVAQETILGKWFSGSIIGTVIGLQIGSSRLFSFIAQGTSPSFAKAVGYYGASLWMAVGVCAISWGATLVYAFILMRAGGEVLPGRRSEFSLRRLLYLPVGFWSMPFTIMLLGGVWTPFLGSVTEFVKSRWGTTDEISAWTGSVSLVIPVLLSPSIGGIIDRFGKRSLVLFLSCILCTVSMALLGYTMISPLVGLVLFSISLTIGPVALTSSVPLLLPTELIGTGIGAHKMGLSVGVALLHLLVGHVQDATPNRTYAKVTPLLIAVSVAALLISFVYALYSHQLLGLFDAPLSRRKEILEAGGTKIPANCSLEELDTKKLANKVLVATMGSLILVCWGVFIWSLLDSPAQYFRRFKLN</sequence>
<name>A0ACC2T010_9FUNG</name>
<dbReference type="Proteomes" id="UP001165960">
    <property type="component" value="Unassembled WGS sequence"/>
</dbReference>
<evidence type="ECO:0000313" key="2">
    <source>
        <dbReference type="Proteomes" id="UP001165960"/>
    </source>
</evidence>
<evidence type="ECO:0000313" key="1">
    <source>
        <dbReference type="EMBL" id="KAJ9067984.1"/>
    </source>
</evidence>
<dbReference type="EMBL" id="QTSX02003811">
    <property type="protein sequence ID" value="KAJ9067984.1"/>
    <property type="molecule type" value="Genomic_DNA"/>
</dbReference>
<reference evidence="1" key="1">
    <citation type="submission" date="2022-04" db="EMBL/GenBank/DDBJ databases">
        <title>Genome of the entomopathogenic fungus Entomophthora muscae.</title>
        <authorList>
            <person name="Elya C."/>
            <person name="Lovett B.R."/>
            <person name="Lee E."/>
            <person name="Macias A.M."/>
            <person name="Hajek A.E."/>
            <person name="De Bivort B.L."/>
            <person name="Kasson M.T."/>
            <person name="De Fine Licht H.H."/>
            <person name="Stajich J.E."/>
        </authorList>
    </citation>
    <scope>NUCLEOTIDE SEQUENCE</scope>
    <source>
        <strain evidence="1">Berkeley</strain>
    </source>
</reference>
<gene>
    <name evidence="1" type="ORF">DSO57_1033308</name>
</gene>
<protein>
    <submittedName>
        <fullName evidence="1">Uncharacterized protein</fullName>
    </submittedName>
</protein>
<keyword evidence="2" id="KW-1185">Reference proteome</keyword>
<accession>A0ACC2T010</accession>
<comment type="caution">
    <text evidence="1">The sequence shown here is derived from an EMBL/GenBank/DDBJ whole genome shotgun (WGS) entry which is preliminary data.</text>
</comment>
<organism evidence="1 2">
    <name type="scientific">Entomophthora muscae</name>
    <dbReference type="NCBI Taxonomy" id="34485"/>
    <lineage>
        <taxon>Eukaryota</taxon>
        <taxon>Fungi</taxon>
        <taxon>Fungi incertae sedis</taxon>
        <taxon>Zoopagomycota</taxon>
        <taxon>Entomophthoromycotina</taxon>
        <taxon>Entomophthoromycetes</taxon>
        <taxon>Entomophthorales</taxon>
        <taxon>Entomophthoraceae</taxon>
        <taxon>Entomophthora</taxon>
    </lineage>
</organism>